<proteinExistence type="predicted"/>
<evidence type="ECO:0008006" key="6">
    <source>
        <dbReference type="Google" id="ProtNLM"/>
    </source>
</evidence>
<name>A0AAN7VFP6_9COLE</name>
<feature type="domain" description="DEK-C" evidence="3">
    <location>
        <begin position="3"/>
        <end position="58"/>
    </location>
</feature>
<feature type="domain" description="DM2" evidence="2">
    <location>
        <begin position="194"/>
        <end position="271"/>
    </location>
</feature>
<dbReference type="InterPro" id="IPR003121">
    <property type="entry name" value="SWIB_MDM2_domain"/>
</dbReference>
<dbReference type="EMBL" id="JAVRBK010000004">
    <property type="protein sequence ID" value="KAK5644418.1"/>
    <property type="molecule type" value="Genomic_DNA"/>
</dbReference>
<sequence length="271" mass="29972">MADISKEDLRKEITAILKDADLATTSAKKVRQQLEKKLDVNLMSRKKEIDTLVMEYVNSKDSNAKKKAKKSESEDDDEENEEDEEEEGDEDEEGSEEEKDGKRPAGGKKAAPPAKKAKKSSDSEASEPSDEGESEEEYSPKKSKPPKTRKLPPKKKKGSESDSDEDWAKTKKGAKKGGAVSAGGGGGAKRAGSGYTKSMTLSPELAALVGQSTMARHEVVKKIWEIIKERDLYDPKNKQFAICDDALFKVIGTKRFRTFGMMKYLKSHFIS</sequence>
<feature type="compositionally biased region" description="Acidic residues" evidence="1">
    <location>
        <begin position="124"/>
        <end position="137"/>
    </location>
</feature>
<accession>A0AAN7VFP6</accession>
<evidence type="ECO:0000256" key="1">
    <source>
        <dbReference type="SAM" id="MobiDB-lite"/>
    </source>
</evidence>
<dbReference type="CDD" id="cd10567">
    <property type="entry name" value="SWIB-MDM2_like"/>
    <property type="match status" value="1"/>
</dbReference>
<dbReference type="Proteomes" id="UP001329430">
    <property type="component" value="Chromosome 4"/>
</dbReference>
<organism evidence="4 5">
    <name type="scientific">Pyrocoelia pectoralis</name>
    <dbReference type="NCBI Taxonomy" id="417401"/>
    <lineage>
        <taxon>Eukaryota</taxon>
        <taxon>Metazoa</taxon>
        <taxon>Ecdysozoa</taxon>
        <taxon>Arthropoda</taxon>
        <taxon>Hexapoda</taxon>
        <taxon>Insecta</taxon>
        <taxon>Pterygota</taxon>
        <taxon>Neoptera</taxon>
        <taxon>Endopterygota</taxon>
        <taxon>Coleoptera</taxon>
        <taxon>Polyphaga</taxon>
        <taxon>Elateriformia</taxon>
        <taxon>Elateroidea</taxon>
        <taxon>Lampyridae</taxon>
        <taxon>Lampyrinae</taxon>
        <taxon>Pyrocoelia</taxon>
    </lineage>
</organism>
<dbReference type="PROSITE" id="PS51998">
    <property type="entry name" value="DEK_C"/>
    <property type="match status" value="1"/>
</dbReference>
<dbReference type="SUPFAM" id="SSF47592">
    <property type="entry name" value="SWIB/MDM2 domain"/>
    <property type="match status" value="1"/>
</dbReference>
<dbReference type="SMART" id="SM00151">
    <property type="entry name" value="SWIB"/>
    <property type="match status" value="1"/>
</dbReference>
<feature type="compositionally biased region" description="Gly residues" evidence="1">
    <location>
        <begin position="180"/>
        <end position="189"/>
    </location>
</feature>
<gene>
    <name evidence="4" type="ORF">RI129_005718</name>
</gene>
<dbReference type="Gene3D" id="1.10.10.60">
    <property type="entry name" value="Homeodomain-like"/>
    <property type="match status" value="1"/>
</dbReference>
<feature type="compositionally biased region" description="Basic residues" evidence="1">
    <location>
        <begin position="141"/>
        <end position="157"/>
    </location>
</feature>
<dbReference type="SUPFAM" id="SSF109715">
    <property type="entry name" value="DEK C-terminal domain"/>
    <property type="match status" value="1"/>
</dbReference>
<reference evidence="4 5" key="1">
    <citation type="journal article" date="2024" name="Insects">
        <title>An Improved Chromosome-Level Genome Assembly of the Firefly Pyrocoelia pectoralis.</title>
        <authorList>
            <person name="Fu X."/>
            <person name="Meyer-Rochow V.B."/>
            <person name="Ballantyne L."/>
            <person name="Zhu X."/>
        </authorList>
    </citation>
    <scope>NUCLEOTIDE SEQUENCE [LARGE SCALE GENOMIC DNA]</scope>
    <source>
        <strain evidence="4">XCY_ONT2</strain>
    </source>
</reference>
<dbReference type="PROSITE" id="PS51925">
    <property type="entry name" value="SWIB_MDM2"/>
    <property type="match status" value="1"/>
</dbReference>
<evidence type="ECO:0000313" key="5">
    <source>
        <dbReference type="Proteomes" id="UP001329430"/>
    </source>
</evidence>
<dbReference type="InterPro" id="IPR036885">
    <property type="entry name" value="SWIB_MDM2_dom_sf"/>
</dbReference>
<feature type="compositionally biased region" description="Acidic residues" evidence="1">
    <location>
        <begin position="73"/>
        <end position="98"/>
    </location>
</feature>
<dbReference type="InterPro" id="IPR019835">
    <property type="entry name" value="SWIB_domain"/>
</dbReference>
<keyword evidence="5" id="KW-1185">Reference proteome</keyword>
<dbReference type="Gene3D" id="1.10.245.10">
    <property type="entry name" value="SWIB/MDM2 domain"/>
    <property type="match status" value="1"/>
</dbReference>
<dbReference type="Pfam" id="PF02201">
    <property type="entry name" value="SWIB"/>
    <property type="match status" value="1"/>
</dbReference>
<evidence type="ECO:0000259" key="2">
    <source>
        <dbReference type="PROSITE" id="PS51925"/>
    </source>
</evidence>
<evidence type="ECO:0000259" key="3">
    <source>
        <dbReference type="PROSITE" id="PS51998"/>
    </source>
</evidence>
<dbReference type="PANTHER" id="PTHR13844">
    <property type="entry name" value="SWI/SNF-RELATED MATRIX-ASSOCIATED ACTIN-DEPENDENT REGULATOR OF CHROMATIN SUBFAMILY D"/>
    <property type="match status" value="1"/>
</dbReference>
<dbReference type="AlphaFoldDB" id="A0AAN7VFP6"/>
<comment type="caution">
    <text evidence="4">The sequence shown here is derived from an EMBL/GenBank/DDBJ whole genome shotgun (WGS) entry which is preliminary data.</text>
</comment>
<evidence type="ECO:0000313" key="4">
    <source>
        <dbReference type="EMBL" id="KAK5644418.1"/>
    </source>
</evidence>
<feature type="region of interest" description="Disordered" evidence="1">
    <location>
        <begin position="55"/>
        <end position="195"/>
    </location>
</feature>
<dbReference type="Pfam" id="PF08766">
    <property type="entry name" value="DEK_C"/>
    <property type="match status" value="1"/>
</dbReference>
<protein>
    <recommendedName>
        <fullName evidence="6">Upstream activation factor subunit spp27</fullName>
    </recommendedName>
</protein>
<dbReference type="InterPro" id="IPR014876">
    <property type="entry name" value="DEK_C"/>
</dbReference>